<accession>A0A0G2G113</accession>
<dbReference type="SUPFAM" id="SSF54236">
    <property type="entry name" value="Ubiquitin-like"/>
    <property type="match status" value="1"/>
</dbReference>
<dbReference type="GO" id="GO:0036503">
    <property type="term" value="P:ERAD pathway"/>
    <property type="evidence" value="ECO:0007669"/>
    <property type="project" value="TreeGrafter"/>
</dbReference>
<dbReference type="AlphaFoldDB" id="A0A0G2G113"/>
<feature type="compositionally biased region" description="Low complexity" evidence="1">
    <location>
        <begin position="131"/>
        <end position="140"/>
    </location>
</feature>
<feature type="compositionally biased region" description="Polar residues" evidence="1">
    <location>
        <begin position="404"/>
        <end position="415"/>
    </location>
</feature>
<feature type="compositionally biased region" description="Polar residues" evidence="1">
    <location>
        <begin position="66"/>
        <end position="90"/>
    </location>
</feature>
<comment type="caution">
    <text evidence="3">The sequence shown here is derived from an EMBL/GenBank/DDBJ whole genome shotgun (WGS) entry which is preliminary data.</text>
</comment>
<protein>
    <submittedName>
        <fullName evidence="3">Putative ubx domain-containing protein</fullName>
    </submittedName>
</protein>
<dbReference type="EMBL" id="LCWF01000139">
    <property type="protein sequence ID" value="KKY17643.1"/>
    <property type="molecule type" value="Genomic_DNA"/>
</dbReference>
<dbReference type="GO" id="GO:0005783">
    <property type="term" value="C:endoplasmic reticulum"/>
    <property type="evidence" value="ECO:0007669"/>
    <property type="project" value="TreeGrafter"/>
</dbReference>
<dbReference type="InterPro" id="IPR029071">
    <property type="entry name" value="Ubiquitin-like_domsf"/>
</dbReference>
<feature type="domain" description="UBX" evidence="2">
    <location>
        <begin position="204"/>
        <end position="281"/>
    </location>
</feature>
<feature type="compositionally biased region" description="Polar residues" evidence="1">
    <location>
        <begin position="360"/>
        <end position="372"/>
    </location>
</feature>
<dbReference type="PANTHER" id="PTHR46424:SF1">
    <property type="entry name" value="UBX DOMAIN-CONTAINING PROTEIN 4"/>
    <property type="match status" value="1"/>
</dbReference>
<reference evidence="3 4" key="2">
    <citation type="submission" date="2015-05" db="EMBL/GenBank/DDBJ databases">
        <authorList>
            <person name="Morales-Cruz A."/>
            <person name="Amrine K.C."/>
            <person name="Cantu D."/>
        </authorList>
    </citation>
    <scope>NUCLEOTIDE SEQUENCE [LARGE SCALE GENOMIC DNA]</scope>
    <source>
        <strain evidence="3">UCRPC4</strain>
    </source>
</reference>
<organism evidence="3 4">
    <name type="scientific">Phaeomoniella chlamydospora</name>
    <name type="common">Phaeoacremonium chlamydosporum</name>
    <dbReference type="NCBI Taxonomy" id="158046"/>
    <lineage>
        <taxon>Eukaryota</taxon>
        <taxon>Fungi</taxon>
        <taxon>Dikarya</taxon>
        <taxon>Ascomycota</taxon>
        <taxon>Pezizomycotina</taxon>
        <taxon>Eurotiomycetes</taxon>
        <taxon>Chaetothyriomycetidae</taxon>
        <taxon>Phaeomoniellales</taxon>
        <taxon>Phaeomoniellaceae</taxon>
        <taxon>Phaeomoniella</taxon>
    </lineage>
</organism>
<keyword evidence="4" id="KW-1185">Reference proteome</keyword>
<dbReference type="Pfam" id="PF00789">
    <property type="entry name" value="UBX"/>
    <property type="match status" value="1"/>
</dbReference>
<name>A0A0G2G113_PHACM</name>
<dbReference type="InterPro" id="IPR001012">
    <property type="entry name" value="UBX_dom"/>
</dbReference>
<evidence type="ECO:0000259" key="2">
    <source>
        <dbReference type="PROSITE" id="PS50033"/>
    </source>
</evidence>
<proteinExistence type="predicted"/>
<feature type="region of interest" description="Disordered" evidence="1">
    <location>
        <begin position="353"/>
        <end position="429"/>
    </location>
</feature>
<dbReference type="Proteomes" id="UP000053317">
    <property type="component" value="Unassembled WGS sequence"/>
</dbReference>
<dbReference type="OrthoDB" id="2445133at2759"/>
<evidence type="ECO:0000256" key="1">
    <source>
        <dbReference type="SAM" id="MobiDB-lite"/>
    </source>
</evidence>
<evidence type="ECO:0000313" key="3">
    <source>
        <dbReference type="EMBL" id="KKY17643.1"/>
    </source>
</evidence>
<dbReference type="PANTHER" id="PTHR46424">
    <property type="entry name" value="UBX DOMAIN-CONTAINING PROTEIN 4"/>
    <property type="match status" value="1"/>
</dbReference>
<feature type="region of interest" description="Disordered" evidence="1">
    <location>
        <begin position="66"/>
        <end position="206"/>
    </location>
</feature>
<gene>
    <name evidence="3" type="ORF">UCRPC4_g05447</name>
</gene>
<dbReference type="Gene3D" id="3.10.20.90">
    <property type="entry name" value="Phosphatidylinositol 3-kinase Catalytic Subunit, Chain A, domain 1"/>
    <property type="match status" value="1"/>
</dbReference>
<sequence length="429" mass="46271">MDIASQETKYLQALCPITQAPVALIIKDGRIQGGMPTHFSKEAFIQMLRAALDGQELGAEARQQMNVAQAQDGSTNALAEESNPSPTMTTPPAEEHTPASPTPQPPDVERPAQVSMAASSNTDASFPPPAAADITAPPTTMIDSQRHSYIAQQRQREAAQRAERQRIKESIEADRRERRKKAELGKKGILPNSGSADEEAGTPPPPVDIRLAVRLLSGQSIRSTFPKASTLSKTIRPWISSHLQETGSREIHTPYSFKLILAPKPNRTISISEEEMTLEELLSAEETGRGRSGVNFVLVPEKAYADAYANSYISGNEGGILDMGMRTINAGYSLATTVAGGVFGGLRSVIGGGGASSSSNTTGHPSDNTNTASSSSSGNVKIRTLADQRVEEEEDGEARKRQGRNQFYNGNQTNFVPRKKNDEEDEKQE</sequence>
<reference evidence="3 4" key="1">
    <citation type="submission" date="2015-05" db="EMBL/GenBank/DDBJ databases">
        <title>Distinctive expansion of gene families associated with plant cell wall degradation and secondary metabolism in the genomes of grapevine trunk pathogens.</title>
        <authorList>
            <person name="Lawrence D.P."/>
            <person name="Travadon R."/>
            <person name="Rolshausen P.E."/>
            <person name="Baumgartner K."/>
        </authorList>
    </citation>
    <scope>NUCLEOTIDE SEQUENCE [LARGE SCALE GENOMIC DNA]</scope>
    <source>
        <strain evidence="3">UCRPC4</strain>
    </source>
</reference>
<dbReference type="PROSITE" id="PS50033">
    <property type="entry name" value="UBX"/>
    <property type="match status" value="1"/>
</dbReference>
<evidence type="ECO:0000313" key="4">
    <source>
        <dbReference type="Proteomes" id="UP000053317"/>
    </source>
</evidence>
<feature type="compositionally biased region" description="Basic and acidic residues" evidence="1">
    <location>
        <begin position="154"/>
        <end position="186"/>
    </location>
</feature>